<dbReference type="Proteomes" id="UP000076154">
    <property type="component" value="Unassembled WGS sequence"/>
</dbReference>
<evidence type="ECO:0000313" key="3">
    <source>
        <dbReference type="Proteomes" id="UP000076154"/>
    </source>
</evidence>
<evidence type="ECO:0000256" key="1">
    <source>
        <dbReference type="SAM" id="MobiDB-lite"/>
    </source>
</evidence>
<comment type="caution">
    <text evidence="2">The sequence shown here is derived from an EMBL/GenBank/DDBJ whole genome shotgun (WGS) entry which is preliminary data.</text>
</comment>
<gene>
    <name evidence="2" type="ORF">Hypma_012854</name>
</gene>
<organism evidence="2 3">
    <name type="scientific">Hypsizygus marmoreus</name>
    <name type="common">White beech mushroom</name>
    <name type="synonym">Agaricus marmoreus</name>
    <dbReference type="NCBI Taxonomy" id="39966"/>
    <lineage>
        <taxon>Eukaryota</taxon>
        <taxon>Fungi</taxon>
        <taxon>Dikarya</taxon>
        <taxon>Basidiomycota</taxon>
        <taxon>Agaricomycotina</taxon>
        <taxon>Agaricomycetes</taxon>
        <taxon>Agaricomycetidae</taxon>
        <taxon>Agaricales</taxon>
        <taxon>Tricholomatineae</taxon>
        <taxon>Lyophyllaceae</taxon>
        <taxon>Hypsizygus</taxon>
    </lineage>
</organism>
<feature type="region of interest" description="Disordered" evidence="1">
    <location>
        <begin position="1"/>
        <end position="21"/>
    </location>
</feature>
<reference evidence="2" key="1">
    <citation type="submission" date="2018-04" db="EMBL/GenBank/DDBJ databases">
        <title>Whole genome sequencing of Hypsizygus marmoreus.</title>
        <authorList>
            <person name="Choi I.-G."/>
            <person name="Min B."/>
            <person name="Kim J.-G."/>
            <person name="Kim S."/>
            <person name="Oh Y.-L."/>
            <person name="Kong W.-S."/>
            <person name="Park H."/>
            <person name="Jeong J."/>
            <person name="Song E.-S."/>
        </authorList>
    </citation>
    <scope>NUCLEOTIDE SEQUENCE [LARGE SCALE GENOMIC DNA]</scope>
    <source>
        <strain evidence="2">51987-8</strain>
    </source>
</reference>
<feature type="compositionally biased region" description="Low complexity" evidence="1">
    <location>
        <begin position="10"/>
        <end position="21"/>
    </location>
</feature>
<dbReference type="OrthoDB" id="5370359at2759"/>
<proteinExistence type="predicted"/>
<dbReference type="InParanoid" id="A0A369JF67"/>
<accession>A0A369JF67</accession>
<dbReference type="AlphaFoldDB" id="A0A369JF67"/>
<evidence type="ECO:0000313" key="2">
    <source>
        <dbReference type="EMBL" id="RDB19942.1"/>
    </source>
</evidence>
<protein>
    <submittedName>
        <fullName evidence="2">Uncharacterized protein</fullName>
    </submittedName>
</protein>
<dbReference type="EMBL" id="LUEZ02000071">
    <property type="protein sequence ID" value="RDB19942.1"/>
    <property type="molecule type" value="Genomic_DNA"/>
</dbReference>
<sequence length="187" mass="20143">MSSTKRKSDASTSASAKKARLANAAAAETVRSILADTANFSVPEGEAGMRKALVELAQYTRSLEKEVLASKPKEKSSEEIDAAAEKVRAAARSGIRKQMTWKPSCKTGSARWTYDGVCADAAVFGAFLGLDGPPTFKTKKMPKNEFEDLIGDLHVSIRYDTLSLSSDVNIHWKPAEGTFKCSGSYGK</sequence>
<name>A0A369JF67_HYPMA</name>
<keyword evidence="3" id="KW-1185">Reference proteome</keyword>